<dbReference type="InterPro" id="IPR006139">
    <property type="entry name" value="D-isomer_2_OHA_DH_cat_dom"/>
</dbReference>
<proteinExistence type="inferred from homology"/>
<name>A0A2M8LHJ8_9BACT</name>
<feature type="domain" description="D-isomer specific 2-hydroxyacid dehydrogenase catalytic" evidence="4">
    <location>
        <begin position="20"/>
        <end position="97"/>
    </location>
</feature>
<dbReference type="EMBL" id="PFEU01000008">
    <property type="protein sequence ID" value="PJE76905.1"/>
    <property type="molecule type" value="Genomic_DNA"/>
</dbReference>
<evidence type="ECO:0000313" key="6">
    <source>
        <dbReference type="EMBL" id="PJE76905.1"/>
    </source>
</evidence>
<comment type="similarity">
    <text evidence="1 3">Belongs to the D-isomer specific 2-hydroxyacid dehydrogenase family.</text>
</comment>
<protein>
    <recommendedName>
        <fullName evidence="8">Hydroxyacid dehydrogenase</fullName>
    </recommendedName>
</protein>
<dbReference type="SUPFAM" id="SSF51735">
    <property type="entry name" value="NAD(P)-binding Rossmann-fold domains"/>
    <property type="match status" value="1"/>
</dbReference>
<evidence type="ECO:0000256" key="1">
    <source>
        <dbReference type="ARBA" id="ARBA00005854"/>
    </source>
</evidence>
<evidence type="ECO:0000256" key="3">
    <source>
        <dbReference type="RuleBase" id="RU003719"/>
    </source>
</evidence>
<accession>A0A2M8LHJ8</accession>
<dbReference type="PROSITE" id="PS00671">
    <property type="entry name" value="D_2_HYDROXYACID_DH_3"/>
    <property type="match status" value="1"/>
</dbReference>
<evidence type="ECO:0000256" key="2">
    <source>
        <dbReference type="ARBA" id="ARBA00023002"/>
    </source>
</evidence>
<evidence type="ECO:0000259" key="5">
    <source>
        <dbReference type="Pfam" id="PF02826"/>
    </source>
</evidence>
<dbReference type="CDD" id="cd05198">
    <property type="entry name" value="formate_dh_like"/>
    <property type="match status" value="1"/>
</dbReference>
<dbReference type="InterPro" id="IPR050223">
    <property type="entry name" value="D-isomer_2-hydroxyacid_DH"/>
</dbReference>
<keyword evidence="2 3" id="KW-0560">Oxidoreductase</keyword>
<dbReference type="InterPro" id="IPR029752">
    <property type="entry name" value="D-isomer_DH_CS1"/>
</dbReference>
<dbReference type="GO" id="GO:0030267">
    <property type="term" value="F:glyoxylate reductase (NADPH) activity"/>
    <property type="evidence" value="ECO:0007669"/>
    <property type="project" value="TreeGrafter"/>
</dbReference>
<dbReference type="GO" id="GO:0016618">
    <property type="term" value="F:hydroxypyruvate reductase [NAD(P)H] activity"/>
    <property type="evidence" value="ECO:0007669"/>
    <property type="project" value="TreeGrafter"/>
</dbReference>
<organism evidence="6 7">
    <name type="scientific">Candidatus Uhrbacteria bacterium CG10_big_fil_rev_8_21_14_0_10_48_16</name>
    <dbReference type="NCBI Taxonomy" id="1975038"/>
    <lineage>
        <taxon>Bacteria</taxon>
        <taxon>Candidatus Uhriibacteriota</taxon>
    </lineage>
</organism>
<dbReference type="PROSITE" id="PS00065">
    <property type="entry name" value="D_2_HYDROXYACID_DH_1"/>
    <property type="match status" value="1"/>
</dbReference>
<dbReference type="SUPFAM" id="SSF52283">
    <property type="entry name" value="Formate/glycerate dehydrogenase catalytic domain-like"/>
    <property type="match status" value="1"/>
</dbReference>
<dbReference type="Pfam" id="PF02826">
    <property type="entry name" value="2-Hacid_dh_C"/>
    <property type="match status" value="1"/>
</dbReference>
<evidence type="ECO:0000313" key="7">
    <source>
        <dbReference type="Proteomes" id="UP000231436"/>
    </source>
</evidence>
<dbReference type="Proteomes" id="UP000231436">
    <property type="component" value="Unassembled WGS sequence"/>
</dbReference>
<dbReference type="AlphaFoldDB" id="A0A2M8LHJ8"/>
<dbReference type="Gene3D" id="3.40.50.720">
    <property type="entry name" value="NAD(P)-binding Rossmann-like Domain"/>
    <property type="match status" value="2"/>
</dbReference>
<evidence type="ECO:0000259" key="4">
    <source>
        <dbReference type="Pfam" id="PF00389"/>
    </source>
</evidence>
<dbReference type="InterPro" id="IPR036291">
    <property type="entry name" value="NAD(P)-bd_dom_sf"/>
</dbReference>
<dbReference type="PANTHER" id="PTHR10996">
    <property type="entry name" value="2-HYDROXYACID DEHYDROGENASE-RELATED"/>
    <property type="match status" value="1"/>
</dbReference>
<dbReference type="PANTHER" id="PTHR10996:SF283">
    <property type="entry name" value="GLYOXYLATE_HYDROXYPYRUVATE REDUCTASE B"/>
    <property type="match status" value="1"/>
</dbReference>
<gene>
    <name evidence="6" type="ORF">COV05_01770</name>
</gene>
<dbReference type="InterPro" id="IPR006140">
    <property type="entry name" value="D-isomer_DH_NAD-bd"/>
</dbReference>
<comment type="caution">
    <text evidence="6">The sequence shown here is derived from an EMBL/GenBank/DDBJ whole genome shotgun (WGS) entry which is preliminary data.</text>
</comment>
<feature type="domain" description="D-isomer specific 2-hydroxyacid dehydrogenase NAD-binding" evidence="5">
    <location>
        <begin position="116"/>
        <end position="291"/>
    </location>
</feature>
<dbReference type="GO" id="GO:0005829">
    <property type="term" value="C:cytosol"/>
    <property type="evidence" value="ECO:0007669"/>
    <property type="project" value="TreeGrafter"/>
</dbReference>
<sequence length="313" mass="34892">MNILCLTPIKHLSGVFELLSSYGSVDYQPEFTKEQLMDYLKAHQDVDALFVNPNKQNYKLDAEILAGSSVTLINTASTGLNHIDVAWCKRQNINILSLTEDHELIKRLPSTSELAFGLMLSLLRHIPSSFDAVKRGAWDYEPFIGHQIEGLTAGIVGYGRLGTFMAKYCHAFGMRVLVTDPYNPVYGFDRVSLEELAQESDVISLHVHVTDETRHMINASFISATQKSPYLINTSRGEIVDEQAVLEGLQSGKLRGYGTDVIEDEFGNRAESPIIQAAHSDLNVLITPHTGGMTWEGQQRAYTWAVEKFNPLS</sequence>
<dbReference type="InterPro" id="IPR029753">
    <property type="entry name" value="D-isomer_DH_CS"/>
</dbReference>
<dbReference type="Pfam" id="PF00389">
    <property type="entry name" value="2-Hacid_dh"/>
    <property type="match status" value="1"/>
</dbReference>
<evidence type="ECO:0008006" key="8">
    <source>
        <dbReference type="Google" id="ProtNLM"/>
    </source>
</evidence>
<dbReference type="GO" id="GO:0051287">
    <property type="term" value="F:NAD binding"/>
    <property type="evidence" value="ECO:0007669"/>
    <property type="project" value="InterPro"/>
</dbReference>
<reference evidence="7" key="1">
    <citation type="submission" date="2017-09" db="EMBL/GenBank/DDBJ databases">
        <title>Depth-based differentiation of microbial function through sediment-hosted aquifers and enrichment of novel symbionts in the deep terrestrial subsurface.</title>
        <authorList>
            <person name="Probst A.J."/>
            <person name="Ladd B."/>
            <person name="Jarett J.K."/>
            <person name="Geller-Mcgrath D.E."/>
            <person name="Sieber C.M.K."/>
            <person name="Emerson J.B."/>
            <person name="Anantharaman K."/>
            <person name="Thomas B.C."/>
            <person name="Malmstrom R."/>
            <person name="Stieglmeier M."/>
            <person name="Klingl A."/>
            <person name="Woyke T."/>
            <person name="Ryan C.M."/>
            <person name="Banfield J.F."/>
        </authorList>
    </citation>
    <scope>NUCLEOTIDE SEQUENCE [LARGE SCALE GENOMIC DNA]</scope>
</reference>